<proteinExistence type="predicted"/>
<keyword evidence="2" id="KW-1185">Reference proteome</keyword>
<dbReference type="KEGG" id="dpt:Deipr_2479"/>
<sequence length="271" mass="30054">MWLLLRGADVLHDDAHWGSVAIQLLPSFEHWNQGGRDAGTDTGLDQIVQYRLFFRQRDPDKVRRPLQVGICEAPSIGALQAGLRSPLNVLCRLILYGFLFCWCGIAVDVPQQLPRPRLPNFDAVFDPLQRLTDQGVIGADTGFVLGQQGTQVVHADPVGLLAQQRFDFLAITSEVRTNAALQAGAGAEIHLQITADTCHESFCRQPLDGRTDNPNVAAQFQAADVLEQLRDRHAAPGMDQELSVQFGVHAMYCWMPACNILVPWEIIPLER</sequence>
<dbReference type="AlphaFoldDB" id="F0RQN7"/>
<geneLocation type="plasmid" evidence="1 2">
    <name>pDEIPR02</name>
</geneLocation>
<dbReference type="Proteomes" id="UP000007718">
    <property type="component" value="Plasmid pDEIPR02"/>
</dbReference>
<reference evidence="1 2" key="2">
    <citation type="journal article" date="2012" name="Stand. Genomic Sci.">
        <title>Complete genome sequence of the orange-red pigmented, radioresistant Deinococcus proteolyticus type strain (MRP(T)).</title>
        <authorList>
            <person name="Copeland A."/>
            <person name="Zeytun A."/>
            <person name="Yassawong M."/>
            <person name="Nolan M."/>
            <person name="Lucas S."/>
            <person name="Hammon N."/>
            <person name="Deshpande S."/>
            <person name="Cheng J.F."/>
            <person name="Han C."/>
            <person name="Tapia R."/>
            <person name="Goodwin L.A."/>
            <person name="Pitluck S."/>
            <person name="Mavromatis K."/>
            <person name="Liolios K."/>
            <person name="Pagani I."/>
            <person name="Ivanova N."/>
            <person name="Mikhailova N."/>
            <person name="Pati A."/>
            <person name="Chen A."/>
            <person name="Palaniappan K."/>
            <person name="Land M."/>
            <person name="Hauser L."/>
            <person name="Jeffries C.D."/>
            <person name="Brambilla E.M."/>
            <person name="Rohde M."/>
            <person name="Sikorski J."/>
            <person name="Pukall R."/>
            <person name="Goker M."/>
            <person name="Detter J.C."/>
            <person name="Woyke T."/>
            <person name="Bristow J."/>
            <person name="Eisen J.A."/>
            <person name="Markowitz V."/>
            <person name="Hugenholtz P."/>
            <person name="Kyrpides N.C."/>
            <person name="Klenk H.P."/>
            <person name="Lapidus A."/>
        </authorList>
    </citation>
    <scope>NUCLEOTIDE SEQUENCE [LARGE SCALE GENOMIC DNA]</scope>
    <source>
        <strain evidence="2">ATCC 35074 / DSM 20540 / JCM 6276 / NBRC 101906 / NCIMB 13154 / VKM Ac-1939 / CCM 2703 / MRP</strain>
        <plasmid evidence="2">Plasmid pDEIPR02</plasmid>
    </source>
</reference>
<evidence type="ECO:0000313" key="1">
    <source>
        <dbReference type="EMBL" id="ADY27596.1"/>
    </source>
</evidence>
<name>F0RQN7_DEIPM</name>
<dbReference type="HOGENOM" id="CLU_1025728_0_0_0"/>
<dbReference type="EMBL" id="CP002538">
    <property type="protein sequence ID" value="ADY27596.1"/>
    <property type="molecule type" value="Genomic_DNA"/>
</dbReference>
<organism evidence="1 2">
    <name type="scientific">Deinococcus proteolyticus (strain ATCC 35074 / DSM 20540 / JCM 6276 / NBRC 101906 / NCIMB 13154 / VKM Ac-1939 / CCM 2703 / MRP)</name>
    <dbReference type="NCBI Taxonomy" id="693977"/>
    <lineage>
        <taxon>Bacteria</taxon>
        <taxon>Thermotogati</taxon>
        <taxon>Deinococcota</taxon>
        <taxon>Deinococci</taxon>
        <taxon>Deinococcales</taxon>
        <taxon>Deinococcaceae</taxon>
        <taxon>Deinococcus</taxon>
    </lineage>
</organism>
<accession>F0RQN7</accession>
<keyword evidence="1" id="KW-0614">Plasmid</keyword>
<protein>
    <submittedName>
        <fullName evidence="1">Uncharacterized protein</fullName>
    </submittedName>
</protein>
<evidence type="ECO:0000313" key="2">
    <source>
        <dbReference type="Proteomes" id="UP000007718"/>
    </source>
</evidence>
<gene>
    <name evidence="1" type="ordered locus">Deipr_2479</name>
</gene>
<reference evidence="2" key="1">
    <citation type="submission" date="2011-02" db="EMBL/GenBank/DDBJ databases">
        <title>The complete sequence of plasmid2 of Deinococcus proteolyticus DSM 20540.</title>
        <authorList>
            <consortium name="US DOE Joint Genome Institute (JGI-PGF)"/>
            <person name="Lucas S."/>
            <person name="Copeland A."/>
            <person name="Lapidus A."/>
            <person name="Bruce D."/>
            <person name="Goodwin L."/>
            <person name="Pitluck S."/>
            <person name="Kyrpides N."/>
            <person name="Mavromatis K."/>
            <person name="Pagani I."/>
            <person name="Ivanova N."/>
            <person name="Ovchinnikova G."/>
            <person name="Zeytun A."/>
            <person name="Detter J.C."/>
            <person name="Han C."/>
            <person name="Land M."/>
            <person name="Hauser L."/>
            <person name="Markowitz V."/>
            <person name="Cheng J.-F."/>
            <person name="Hugenholtz P."/>
            <person name="Woyke T."/>
            <person name="Wu D."/>
            <person name="Pukall R."/>
            <person name="Steenblock K."/>
            <person name="Brambilla E."/>
            <person name="Klenk H.-P."/>
            <person name="Eisen J.A."/>
        </authorList>
    </citation>
    <scope>NUCLEOTIDE SEQUENCE [LARGE SCALE GENOMIC DNA]</scope>
    <source>
        <strain evidence="2">ATCC 35074 / DSM 20540 / JCM 6276 / NBRC 101906 / NCIMB 13154 / VKM Ac-1939 / CCM 2703 / MRP</strain>
        <plasmid evidence="2">Plasmid pDEIPR02</plasmid>
    </source>
</reference>